<name>A0A8E5HLA5_USTVR</name>
<reference evidence="2" key="1">
    <citation type="submission" date="2020-03" db="EMBL/GenBank/DDBJ databases">
        <title>A mixture of massive structural variations and highly conserved coding sequences in Ustilaginoidea virens genome.</title>
        <authorList>
            <person name="Zhang K."/>
            <person name="Zhao Z."/>
            <person name="Zhang Z."/>
            <person name="Li Y."/>
            <person name="Hsiang T."/>
            <person name="Sun W."/>
        </authorList>
    </citation>
    <scope>NUCLEOTIDE SEQUENCE</scope>
    <source>
        <strain evidence="2">UV-8b</strain>
    </source>
</reference>
<proteinExistence type="predicted"/>
<dbReference type="AlphaFoldDB" id="A0A8E5HLA5"/>
<dbReference type="KEGG" id="uvi:66062401"/>
<evidence type="ECO:0000313" key="3">
    <source>
        <dbReference type="Proteomes" id="UP000027002"/>
    </source>
</evidence>
<feature type="region of interest" description="Disordered" evidence="1">
    <location>
        <begin position="21"/>
        <end position="65"/>
    </location>
</feature>
<gene>
    <name evidence="2" type="ORF">UV8b_01623</name>
</gene>
<accession>A0A8E5HLA5</accession>
<keyword evidence="3" id="KW-1185">Reference proteome</keyword>
<dbReference type="RefSeq" id="XP_042995055.1">
    <property type="nucleotide sequence ID" value="XM_043139121.1"/>
</dbReference>
<evidence type="ECO:0000313" key="2">
    <source>
        <dbReference type="EMBL" id="QUC17382.1"/>
    </source>
</evidence>
<dbReference type="EMBL" id="CP072753">
    <property type="protein sequence ID" value="QUC17382.1"/>
    <property type="molecule type" value="Genomic_DNA"/>
</dbReference>
<sequence>MTKPHPAAGWQAKYDQLFRTEKSAQPQFYPRKQRTKTPTPTKRNQKRRLFGPWQPEPAQGASFPGCRPQFNGQACPRLYRLDWIQVISISGEYRMTDMELFTIRDAVFVLMAHLKTERIRQD</sequence>
<dbReference type="GeneID" id="66062401"/>
<protein>
    <submittedName>
        <fullName evidence="2">Uncharacterized protein</fullName>
    </submittedName>
</protein>
<evidence type="ECO:0000256" key="1">
    <source>
        <dbReference type="SAM" id="MobiDB-lite"/>
    </source>
</evidence>
<dbReference type="Proteomes" id="UP000027002">
    <property type="component" value="Chromosome 1"/>
</dbReference>
<organism evidence="2 3">
    <name type="scientific">Ustilaginoidea virens</name>
    <name type="common">Rice false smut fungus</name>
    <name type="synonym">Villosiclava virens</name>
    <dbReference type="NCBI Taxonomy" id="1159556"/>
    <lineage>
        <taxon>Eukaryota</taxon>
        <taxon>Fungi</taxon>
        <taxon>Dikarya</taxon>
        <taxon>Ascomycota</taxon>
        <taxon>Pezizomycotina</taxon>
        <taxon>Sordariomycetes</taxon>
        <taxon>Hypocreomycetidae</taxon>
        <taxon>Hypocreales</taxon>
        <taxon>Clavicipitaceae</taxon>
        <taxon>Ustilaginoidea</taxon>
    </lineage>
</organism>